<dbReference type="EMBL" id="LAZR01019745">
    <property type="protein sequence ID" value="KKL91381.1"/>
    <property type="molecule type" value="Genomic_DNA"/>
</dbReference>
<sequence length="57" mass="6382">MSPTALVRYTCDICGDTYDTKVEALKCEKRGPLRPKFKVGDIVIGRAGFGWFDGDKR</sequence>
<gene>
    <name evidence="1" type="ORF">LCGC14_1895210</name>
</gene>
<name>A0A0F9GLL0_9ZZZZ</name>
<accession>A0A0F9GLL0</accession>
<dbReference type="AlphaFoldDB" id="A0A0F9GLL0"/>
<feature type="non-terminal residue" evidence="1">
    <location>
        <position position="57"/>
    </location>
</feature>
<comment type="caution">
    <text evidence="1">The sequence shown here is derived from an EMBL/GenBank/DDBJ whole genome shotgun (WGS) entry which is preliminary data.</text>
</comment>
<organism evidence="1">
    <name type="scientific">marine sediment metagenome</name>
    <dbReference type="NCBI Taxonomy" id="412755"/>
    <lineage>
        <taxon>unclassified sequences</taxon>
        <taxon>metagenomes</taxon>
        <taxon>ecological metagenomes</taxon>
    </lineage>
</organism>
<evidence type="ECO:0000313" key="1">
    <source>
        <dbReference type="EMBL" id="KKL91381.1"/>
    </source>
</evidence>
<protein>
    <submittedName>
        <fullName evidence="1">Uncharacterized protein</fullName>
    </submittedName>
</protein>
<reference evidence="1" key="1">
    <citation type="journal article" date="2015" name="Nature">
        <title>Complex archaea that bridge the gap between prokaryotes and eukaryotes.</title>
        <authorList>
            <person name="Spang A."/>
            <person name="Saw J.H."/>
            <person name="Jorgensen S.L."/>
            <person name="Zaremba-Niedzwiedzka K."/>
            <person name="Martijn J."/>
            <person name="Lind A.E."/>
            <person name="van Eijk R."/>
            <person name="Schleper C."/>
            <person name="Guy L."/>
            <person name="Ettema T.J."/>
        </authorList>
    </citation>
    <scope>NUCLEOTIDE SEQUENCE</scope>
</reference>
<proteinExistence type="predicted"/>